<sequence length="301" mass="33953">MAKKNVGLGRGLSAILGEVEEAYQNASSDNSGLVVEIDIDKIKPNPLQPRKVFDATSLQELATSIEEHGLLQPILVYEDSKSPDYYFLIAGERRLRASKLAKKDSIKAIIVDVQEEKLRELALIENIQREDLNPIDLAQSYRELIEDYGITHEEVARRLSKSRAQITNTLRLLELGEEVQSLILENKISQGHAKVLVTLPKEQQTLIANSIIGQKLSVHETEKIAKKFKEDAKNIKDFKEVKDLRVVNSLNPNSISQLKKICKTLQSKSISANLFKNKLIVEFGNDEEVEKFSKILPNHSF</sequence>
<dbReference type="SUPFAM" id="SSF110849">
    <property type="entry name" value="ParB/Sulfiredoxin"/>
    <property type="match status" value="1"/>
</dbReference>
<dbReference type="CDD" id="cd16393">
    <property type="entry name" value="SPO0J_N"/>
    <property type="match status" value="1"/>
</dbReference>
<evidence type="ECO:0000256" key="1">
    <source>
        <dbReference type="ARBA" id="ARBA00006295"/>
    </source>
</evidence>
<dbReference type="GO" id="GO:0007059">
    <property type="term" value="P:chromosome segregation"/>
    <property type="evidence" value="ECO:0007669"/>
    <property type="project" value="UniProtKB-KW"/>
</dbReference>
<organism evidence="5 6">
    <name type="scientific">Helicobacter ganmani</name>
    <dbReference type="NCBI Taxonomy" id="60246"/>
    <lineage>
        <taxon>Bacteria</taxon>
        <taxon>Pseudomonadati</taxon>
        <taxon>Campylobacterota</taxon>
        <taxon>Epsilonproteobacteria</taxon>
        <taxon>Campylobacterales</taxon>
        <taxon>Helicobacteraceae</taxon>
        <taxon>Helicobacter</taxon>
    </lineage>
</organism>
<dbReference type="Gene3D" id="1.10.10.2830">
    <property type="match status" value="1"/>
</dbReference>
<dbReference type="FunFam" id="3.90.1530.30:FF:000001">
    <property type="entry name" value="Chromosome partitioning protein ParB"/>
    <property type="match status" value="1"/>
</dbReference>
<dbReference type="InterPro" id="IPR004437">
    <property type="entry name" value="ParB/RepB/Spo0J"/>
</dbReference>
<evidence type="ECO:0000259" key="4">
    <source>
        <dbReference type="SMART" id="SM00470"/>
    </source>
</evidence>
<keyword evidence="6" id="KW-1185">Reference proteome</keyword>
<keyword evidence="2" id="KW-0159">Chromosome partition</keyword>
<evidence type="ECO:0000313" key="5">
    <source>
        <dbReference type="EMBL" id="RDU64322.1"/>
    </source>
</evidence>
<gene>
    <name evidence="5" type="ORF">CQA43_00470</name>
</gene>
<dbReference type="InterPro" id="IPR036086">
    <property type="entry name" value="ParB/Sulfiredoxin_sf"/>
</dbReference>
<comment type="caution">
    <text evidence="5">The sequence shown here is derived from an EMBL/GenBank/DDBJ whole genome shotgun (WGS) entry which is preliminary data.</text>
</comment>
<proteinExistence type="inferred from homology"/>
<dbReference type="Proteomes" id="UP000256650">
    <property type="component" value="Unassembled WGS sequence"/>
</dbReference>
<dbReference type="RefSeq" id="WP_115550656.1">
    <property type="nucleotide sequence ID" value="NZ_CAPHNE010000111.1"/>
</dbReference>
<dbReference type="InterPro" id="IPR041468">
    <property type="entry name" value="HTH_ParB/Spo0J"/>
</dbReference>
<comment type="similarity">
    <text evidence="1">Belongs to the ParB family.</text>
</comment>
<dbReference type="GO" id="GO:0003677">
    <property type="term" value="F:DNA binding"/>
    <property type="evidence" value="ECO:0007669"/>
    <property type="project" value="UniProtKB-KW"/>
</dbReference>
<evidence type="ECO:0000256" key="3">
    <source>
        <dbReference type="ARBA" id="ARBA00023125"/>
    </source>
</evidence>
<keyword evidence="3" id="KW-0238">DNA-binding</keyword>
<dbReference type="EMBL" id="NXLS01000001">
    <property type="protein sequence ID" value="RDU64322.1"/>
    <property type="molecule type" value="Genomic_DNA"/>
</dbReference>
<dbReference type="GO" id="GO:0045881">
    <property type="term" value="P:positive regulation of sporulation resulting in formation of a cellular spore"/>
    <property type="evidence" value="ECO:0007669"/>
    <property type="project" value="TreeGrafter"/>
</dbReference>
<reference evidence="5 6" key="1">
    <citation type="submission" date="2018-04" db="EMBL/GenBank/DDBJ databases">
        <title>Novel Campyloabacter and Helicobacter Species and Strains.</title>
        <authorList>
            <person name="Mannion A.J."/>
            <person name="Shen Z."/>
            <person name="Fox J.G."/>
        </authorList>
    </citation>
    <scope>NUCLEOTIDE SEQUENCE [LARGE SCALE GENOMIC DNA]</scope>
    <source>
        <strain evidence="5 6">MIT 99-5101</strain>
    </source>
</reference>
<accession>A0A3D8IGK4</accession>
<dbReference type="PANTHER" id="PTHR33375:SF1">
    <property type="entry name" value="CHROMOSOME-PARTITIONING PROTEIN PARB-RELATED"/>
    <property type="match status" value="1"/>
</dbReference>
<evidence type="ECO:0000256" key="2">
    <source>
        <dbReference type="ARBA" id="ARBA00022829"/>
    </source>
</evidence>
<dbReference type="Pfam" id="PF02195">
    <property type="entry name" value="ParB_N"/>
    <property type="match status" value="1"/>
</dbReference>
<evidence type="ECO:0000313" key="6">
    <source>
        <dbReference type="Proteomes" id="UP000256650"/>
    </source>
</evidence>
<dbReference type="SMART" id="SM00470">
    <property type="entry name" value="ParB"/>
    <property type="match status" value="1"/>
</dbReference>
<dbReference type="PANTHER" id="PTHR33375">
    <property type="entry name" value="CHROMOSOME-PARTITIONING PROTEIN PARB-RELATED"/>
    <property type="match status" value="1"/>
</dbReference>
<dbReference type="GO" id="GO:0005694">
    <property type="term" value="C:chromosome"/>
    <property type="evidence" value="ECO:0007669"/>
    <property type="project" value="TreeGrafter"/>
</dbReference>
<dbReference type="Pfam" id="PF17762">
    <property type="entry name" value="HTH_ParB"/>
    <property type="match status" value="1"/>
</dbReference>
<feature type="domain" description="ParB-like N-terminal" evidence="4">
    <location>
        <begin position="35"/>
        <end position="127"/>
    </location>
</feature>
<dbReference type="OrthoDB" id="9802051at2"/>
<dbReference type="Gene3D" id="3.90.1530.30">
    <property type="match status" value="1"/>
</dbReference>
<dbReference type="FunFam" id="1.10.10.2830:FF:000001">
    <property type="entry name" value="Chromosome partitioning protein ParB"/>
    <property type="match status" value="1"/>
</dbReference>
<dbReference type="NCBIfam" id="TIGR00180">
    <property type="entry name" value="parB_part"/>
    <property type="match status" value="1"/>
</dbReference>
<dbReference type="SUPFAM" id="SSF109709">
    <property type="entry name" value="KorB DNA-binding domain-like"/>
    <property type="match status" value="1"/>
</dbReference>
<dbReference type="GeneID" id="82534767"/>
<name>A0A3D8IGK4_9HELI</name>
<dbReference type="InterPro" id="IPR050336">
    <property type="entry name" value="Chromosome_partition/occlusion"/>
</dbReference>
<protein>
    <submittedName>
        <fullName evidence="5">Chromosome partitioning protein ParB</fullName>
    </submittedName>
</protein>
<dbReference type="InterPro" id="IPR003115">
    <property type="entry name" value="ParB_N"/>
</dbReference>
<dbReference type="AlphaFoldDB" id="A0A3D8IGK4"/>